<organism evidence="1 2">
    <name type="scientific">Candidatus Epulonipiscium fishelsonii</name>
    <dbReference type="NCBI Taxonomy" id="77094"/>
    <lineage>
        <taxon>Bacteria</taxon>
        <taxon>Bacillati</taxon>
        <taxon>Bacillota</taxon>
        <taxon>Clostridia</taxon>
        <taxon>Lachnospirales</taxon>
        <taxon>Lachnospiraceae</taxon>
        <taxon>Candidatus Epulonipiscium</taxon>
    </lineage>
</organism>
<dbReference type="Proteomes" id="UP000188605">
    <property type="component" value="Unassembled WGS sequence"/>
</dbReference>
<name>A0ACC8XCQ5_9FIRM</name>
<comment type="caution">
    <text evidence="1">The sequence shown here is derived from an EMBL/GenBank/DDBJ whole genome shotgun (WGS) entry which is preliminary data.</text>
</comment>
<accession>A0ACC8XCQ5</accession>
<gene>
    <name evidence="1" type="ORF">AN396_06060</name>
</gene>
<reference evidence="1" key="1">
    <citation type="submission" date="2016-08" db="EMBL/GenBank/DDBJ databases">
        <authorList>
            <person name="Ngugi D.K."/>
            <person name="Miyake S."/>
            <person name="Stingl U."/>
        </authorList>
    </citation>
    <scope>NUCLEOTIDE SEQUENCE</scope>
    <source>
        <strain evidence="1">SCG-B11WGA-EpuloA1</strain>
    </source>
</reference>
<evidence type="ECO:0000313" key="1">
    <source>
        <dbReference type="EMBL" id="ONI40456.1"/>
    </source>
</evidence>
<keyword evidence="2" id="KW-1185">Reference proteome</keyword>
<dbReference type="EMBL" id="LJDB01000051">
    <property type="protein sequence ID" value="ONI40456.1"/>
    <property type="molecule type" value="Genomic_DNA"/>
</dbReference>
<protein>
    <submittedName>
        <fullName evidence="1">Uncharacterized protein</fullName>
    </submittedName>
</protein>
<sequence>MKKNLTSLLLTMLMTSQIVALESKDFNKDGTINQQDIASVIENLNTTEEIYDVDSSGNVGIFDLAQTYWGTKINIDDFDGDIKTASTVYNIIDQIDNLFIDKTYTSVDVNTKISEVNILMTQLKNLELKGNFETFLQELQIIKDLLETGNSNLIGHLLTVNQERQFSDNLEGMLSDLQPIGAVGMYGEEVVIYVEADSSKGLPELIFSQYYGDPEKYYESIKLREGRNIISVPIIEDSGNKGGSIYVKYDEMLQKDIKLHIANAISIPMLDLEIIDENIKDEIEKYIRKLREYVEQLDNKNLKYNPLNSTEIGTSKILVSIPASQFLSALGDEDITSQVDKLYETLQAWDNVMDEYYSKFGIVGTDVPTKRLNIRYMENDSTVSEYIGISFDTVPMLITETINGTNEYLSWILQFLT</sequence>
<evidence type="ECO:0000313" key="2">
    <source>
        <dbReference type="Proteomes" id="UP000188605"/>
    </source>
</evidence>
<proteinExistence type="predicted"/>